<accession>A0A1N7QB68</accession>
<dbReference type="OrthoDB" id="9773443at2"/>
<proteinExistence type="predicted"/>
<keyword evidence="2" id="KW-1185">Reference proteome</keyword>
<name>A0A1N7QB68_9RHOB</name>
<reference evidence="1 2" key="1">
    <citation type="submission" date="2017-01" db="EMBL/GenBank/DDBJ databases">
        <authorList>
            <person name="Mah S.A."/>
            <person name="Swanson W.J."/>
            <person name="Moy G.W."/>
            <person name="Vacquier V.D."/>
        </authorList>
    </citation>
    <scope>NUCLEOTIDE SEQUENCE [LARGE SCALE GENOMIC DNA]</scope>
    <source>
        <strain evidence="1 2">DSM 26375</strain>
    </source>
</reference>
<protein>
    <submittedName>
        <fullName evidence="1">Uncharacterized protein</fullName>
    </submittedName>
</protein>
<gene>
    <name evidence="1" type="ORF">SAMN05421774_10880</name>
</gene>
<sequence length="91" mass="10224">MRHADKIVLWKRPKNWEDWQNSLHDAAHSLPPGKMLVYYEGLYGCAPDKLCATAAKVAGVIGLALVQFPNGGVDTPMRRWCYAIQKRTARA</sequence>
<dbReference type="AlphaFoldDB" id="A0A1N7QB68"/>
<organism evidence="1 2">
    <name type="scientific">Gemmobacter megaterium</name>
    <dbReference type="NCBI Taxonomy" id="1086013"/>
    <lineage>
        <taxon>Bacteria</taxon>
        <taxon>Pseudomonadati</taxon>
        <taxon>Pseudomonadota</taxon>
        <taxon>Alphaproteobacteria</taxon>
        <taxon>Rhodobacterales</taxon>
        <taxon>Paracoccaceae</taxon>
        <taxon>Gemmobacter</taxon>
    </lineage>
</organism>
<dbReference type="Proteomes" id="UP000186141">
    <property type="component" value="Unassembled WGS sequence"/>
</dbReference>
<dbReference type="STRING" id="1086013.SAMN05421774_10880"/>
<dbReference type="EMBL" id="FTOT01000008">
    <property type="protein sequence ID" value="SIT20138.1"/>
    <property type="molecule type" value="Genomic_DNA"/>
</dbReference>
<dbReference type="RefSeq" id="WP_076533587.1">
    <property type="nucleotide sequence ID" value="NZ_BMEH01000008.1"/>
</dbReference>
<evidence type="ECO:0000313" key="1">
    <source>
        <dbReference type="EMBL" id="SIT20138.1"/>
    </source>
</evidence>
<evidence type="ECO:0000313" key="2">
    <source>
        <dbReference type="Proteomes" id="UP000186141"/>
    </source>
</evidence>